<keyword evidence="1 4" id="KW-0328">Glycosyltransferase</keyword>
<keyword evidence="4" id="KW-0862">Zinc</keyword>
<evidence type="ECO:0000256" key="4">
    <source>
        <dbReference type="HAMAP-Rule" id="MF_00168"/>
    </source>
</evidence>
<sequence>MLTFQIRSRDSNSGARTGLLEVGGHRIDTPVFMPVGTQASVKTLDSAELEAAGAQIILGNTYHLLLRPGPERMSRLGGLHRLMSWPRAILTDSGGYQVFSLSDLRKIREDGVEFASHKDGSRHYLTPERTIEIQEAIGSDILMPLDVCSPYPCDRARAREDLRLTLQWVRASRVAFDGRGYTDRALFGIVQGSVYPDLREASAQRLRDLEMDGYSVGGLSVGEPPEERWPLAEVSLRHLPDERPHYLMGVGTPEDIVTAVGLGYDMFDCVLPTRNARNGTVFTSRGKLVVKNRTYAEDERPLDPDCDCSTCRRYSRAYLRHLFNVGEMLGPRLATLHSIHYYLKLMKDVRRSIDLGSFAAWRRETIQRWTEGPEERG</sequence>
<feature type="binding site" evidence="4">
    <location>
        <position position="337"/>
    </location>
    <ligand>
        <name>Zn(2+)</name>
        <dbReference type="ChEBI" id="CHEBI:29105"/>
    </ligand>
</feature>
<dbReference type="HAMAP" id="MF_00168">
    <property type="entry name" value="Q_tRNA_Tgt"/>
    <property type="match status" value="1"/>
</dbReference>
<feature type="binding site" evidence="4">
    <location>
        <position position="218"/>
    </location>
    <ligand>
        <name>substrate</name>
    </ligand>
</feature>
<proteinExistence type="inferred from homology"/>
<feature type="binding site" evidence="4">
    <location>
        <position position="146"/>
    </location>
    <ligand>
        <name>substrate</name>
    </ligand>
</feature>
<evidence type="ECO:0000256" key="1">
    <source>
        <dbReference type="ARBA" id="ARBA00022676"/>
    </source>
</evidence>
<dbReference type="AlphaFoldDB" id="A0A948RUM6"/>
<comment type="caution">
    <text evidence="6">The sequence shown here is derived from an EMBL/GenBank/DDBJ whole genome shotgun (WGS) entry which is preliminary data.</text>
</comment>
<gene>
    <name evidence="4 6" type="primary">tgt</name>
    <name evidence="6" type="ORF">KJ970_10410</name>
</gene>
<comment type="cofactor">
    <cofactor evidence="4">
        <name>Zn(2+)</name>
        <dbReference type="ChEBI" id="CHEBI:29105"/>
    </cofactor>
    <text evidence="4">Binds 1 zinc ion per subunit.</text>
</comment>
<protein>
    <recommendedName>
        <fullName evidence="4">Queuine tRNA-ribosyltransferase</fullName>
        <ecNumber evidence="4">2.4.2.29</ecNumber>
    </recommendedName>
    <alternativeName>
        <fullName evidence="4">Guanine insertion enzyme</fullName>
    </alternativeName>
    <alternativeName>
        <fullName evidence="4">tRNA-guanine transglycosylase</fullName>
    </alternativeName>
</protein>
<evidence type="ECO:0000313" key="7">
    <source>
        <dbReference type="Proteomes" id="UP000777784"/>
    </source>
</evidence>
<feature type="domain" description="tRNA-guanine(15) transglycosylase-like" evidence="5">
    <location>
        <begin position="13"/>
        <end position="369"/>
    </location>
</feature>
<reference evidence="6" key="1">
    <citation type="submission" date="2021-05" db="EMBL/GenBank/DDBJ databases">
        <title>Energy efficiency and biological interactions define the core microbiome of deep oligotrophic groundwater.</title>
        <authorList>
            <person name="Mehrshad M."/>
            <person name="Lopez-Fernandez M."/>
            <person name="Bell E."/>
            <person name="Bernier-Latmani R."/>
            <person name="Bertilsson S."/>
            <person name="Dopson M."/>
        </authorList>
    </citation>
    <scope>NUCLEOTIDE SEQUENCE</scope>
    <source>
        <strain evidence="6">Modern_marine.mb.64</strain>
    </source>
</reference>
<keyword evidence="2 4" id="KW-0808">Transferase</keyword>
<dbReference type="EC" id="2.4.2.29" evidence="4"/>
<feature type="region of interest" description="RNA binding" evidence="4">
    <location>
        <begin position="249"/>
        <end position="255"/>
    </location>
</feature>
<keyword evidence="4" id="KW-0671">Queuosine biosynthesis</keyword>
<feature type="active site" description="Nucleophile" evidence="4">
    <location>
        <position position="268"/>
    </location>
</feature>
<comment type="function">
    <text evidence="4">Catalyzes the base-exchange of a guanine (G) residue with the queuine precursor 7-aminomethyl-7-deazaguanine (PreQ1) at position 34 (anticodon wobble position) in tRNAs with GU(N) anticodons (tRNA-Asp, -Asn, -His and -Tyr). Catalysis occurs through a double-displacement mechanism. The nucleophile active site attacks the C1' of nucleotide 34 to detach the guanine base from the RNA, forming a covalent enzyme-RNA intermediate. The proton acceptor active site deprotonates the incoming PreQ1, allowing a nucleophilic attack on the C1' of the ribose to form the product. After dissociation, two additional enzymatic reactions on the tRNA convert PreQ1 to queuine (Q), resulting in the hypermodified nucleoside queuosine (7-(((4,5-cis-dihydroxy-2-cyclopenten-1-yl)amino)methyl)-7-deazaguanosine).</text>
</comment>
<feature type="binding site" evidence="4">
    <location>
        <position position="308"/>
    </location>
    <ligand>
        <name>Zn(2+)</name>
        <dbReference type="ChEBI" id="CHEBI:29105"/>
    </ligand>
</feature>
<feature type="binding site" evidence="4">
    <location>
        <position position="311"/>
    </location>
    <ligand>
        <name>Zn(2+)</name>
        <dbReference type="ChEBI" id="CHEBI:29105"/>
    </ligand>
</feature>
<dbReference type="GO" id="GO:0008616">
    <property type="term" value="P:tRNA queuosine(34) biosynthetic process"/>
    <property type="evidence" value="ECO:0007669"/>
    <property type="project" value="UniProtKB-UniRule"/>
</dbReference>
<dbReference type="Gene3D" id="3.20.20.105">
    <property type="entry name" value="Queuine tRNA-ribosyltransferase-like"/>
    <property type="match status" value="1"/>
</dbReference>
<dbReference type="InterPro" id="IPR036511">
    <property type="entry name" value="TGT-like_sf"/>
</dbReference>
<dbReference type="GO" id="GO:0046872">
    <property type="term" value="F:metal ion binding"/>
    <property type="evidence" value="ECO:0007669"/>
    <property type="project" value="UniProtKB-KW"/>
</dbReference>
<accession>A0A948RUM6</accession>
<feature type="binding site" evidence="4">
    <location>
        <begin position="92"/>
        <end position="96"/>
    </location>
    <ligand>
        <name>substrate</name>
    </ligand>
</feature>
<keyword evidence="4" id="KW-0479">Metal-binding</keyword>
<evidence type="ECO:0000259" key="5">
    <source>
        <dbReference type="Pfam" id="PF01702"/>
    </source>
</evidence>
<dbReference type="PANTHER" id="PTHR46499">
    <property type="entry name" value="QUEUINE TRNA-RIBOSYLTRANSFERASE"/>
    <property type="match status" value="1"/>
</dbReference>
<dbReference type="Proteomes" id="UP000777784">
    <property type="component" value="Unassembled WGS sequence"/>
</dbReference>
<dbReference type="NCBIfam" id="TIGR00449">
    <property type="entry name" value="tgt_general"/>
    <property type="match status" value="1"/>
</dbReference>
<keyword evidence="3 4" id="KW-0819">tRNA processing</keyword>
<name>A0A948RUM6_UNCEI</name>
<dbReference type="GO" id="GO:0008479">
    <property type="term" value="F:tRNA-guanosine(34) queuine transglycosylase activity"/>
    <property type="evidence" value="ECO:0007669"/>
    <property type="project" value="UniProtKB-UniRule"/>
</dbReference>
<feature type="binding site" evidence="4">
    <location>
        <position position="306"/>
    </location>
    <ligand>
        <name>Zn(2+)</name>
        <dbReference type="ChEBI" id="CHEBI:29105"/>
    </ligand>
</feature>
<feature type="region of interest" description="RNA binding; important for wobble base 34 recognition" evidence="4">
    <location>
        <begin position="273"/>
        <end position="277"/>
    </location>
</feature>
<dbReference type="Pfam" id="PF01702">
    <property type="entry name" value="TGT"/>
    <property type="match status" value="1"/>
</dbReference>
<dbReference type="PANTHER" id="PTHR46499:SF1">
    <property type="entry name" value="QUEUINE TRNA-RIBOSYLTRANSFERASE"/>
    <property type="match status" value="1"/>
</dbReference>
<comment type="subunit">
    <text evidence="4">Homodimer. Within each dimer, one monomer is responsible for RNA recognition and catalysis, while the other monomer binds to the replacement base PreQ1.</text>
</comment>
<dbReference type="GO" id="GO:0005829">
    <property type="term" value="C:cytosol"/>
    <property type="evidence" value="ECO:0007669"/>
    <property type="project" value="TreeGrafter"/>
</dbReference>
<dbReference type="SUPFAM" id="SSF51713">
    <property type="entry name" value="tRNA-guanine transglycosylase"/>
    <property type="match status" value="1"/>
</dbReference>
<comment type="pathway">
    <text evidence="4">tRNA modification; tRNA-queuosine biosynthesis.</text>
</comment>
<evidence type="ECO:0000256" key="3">
    <source>
        <dbReference type="ARBA" id="ARBA00022694"/>
    </source>
</evidence>
<comment type="catalytic activity">
    <reaction evidence="4">
        <text>7-aminomethyl-7-carbaguanine + guanosine(34) in tRNA = 7-aminomethyl-7-carbaguanosine(34) in tRNA + guanine</text>
        <dbReference type="Rhea" id="RHEA:24104"/>
        <dbReference type="Rhea" id="RHEA-COMP:10341"/>
        <dbReference type="Rhea" id="RHEA-COMP:10342"/>
        <dbReference type="ChEBI" id="CHEBI:16235"/>
        <dbReference type="ChEBI" id="CHEBI:58703"/>
        <dbReference type="ChEBI" id="CHEBI:74269"/>
        <dbReference type="ChEBI" id="CHEBI:82833"/>
        <dbReference type="EC" id="2.4.2.29"/>
    </reaction>
</comment>
<dbReference type="EMBL" id="JAHJDP010000056">
    <property type="protein sequence ID" value="MBU2691325.1"/>
    <property type="molecule type" value="Genomic_DNA"/>
</dbReference>
<organism evidence="6 7">
    <name type="scientific">Eiseniibacteriota bacterium</name>
    <dbReference type="NCBI Taxonomy" id="2212470"/>
    <lineage>
        <taxon>Bacteria</taxon>
        <taxon>Candidatus Eiseniibacteriota</taxon>
    </lineage>
</organism>
<dbReference type="InterPro" id="IPR004803">
    <property type="entry name" value="TGT"/>
</dbReference>
<dbReference type="InterPro" id="IPR002616">
    <property type="entry name" value="tRNA_ribo_trans-like"/>
</dbReference>
<comment type="similarity">
    <text evidence="4">Belongs to the queuine tRNA-ribosyltransferase family.</text>
</comment>
<dbReference type="NCBIfam" id="TIGR00430">
    <property type="entry name" value="Q_tRNA_tgt"/>
    <property type="match status" value="1"/>
</dbReference>
<feature type="binding site" evidence="4">
    <location>
        <position position="191"/>
    </location>
    <ligand>
        <name>substrate</name>
    </ligand>
</feature>
<evidence type="ECO:0000256" key="2">
    <source>
        <dbReference type="ARBA" id="ARBA00022679"/>
    </source>
</evidence>
<feature type="active site" description="Proton acceptor" evidence="4">
    <location>
        <position position="92"/>
    </location>
</feature>
<dbReference type="InterPro" id="IPR050076">
    <property type="entry name" value="ArchSynthase1/Queuine_TRR"/>
</dbReference>
<evidence type="ECO:0000313" key="6">
    <source>
        <dbReference type="EMBL" id="MBU2691325.1"/>
    </source>
</evidence>